<evidence type="ECO:0000313" key="3">
    <source>
        <dbReference type="Proteomes" id="UP000510821"/>
    </source>
</evidence>
<proteinExistence type="predicted"/>
<accession>A0A7D5XMJ2</accession>
<reference evidence="3" key="1">
    <citation type="submission" date="2020-07" db="EMBL/GenBank/DDBJ databases">
        <title>Metabolic diversity and evolutionary history of the archaeal phylum ###Micrarchaeota### uncovered from a freshwater lake metagenome.</title>
        <authorList>
            <person name="Kadnikov V.V."/>
            <person name="Savvichev A.S."/>
            <person name="Mardanov A.V."/>
            <person name="Beletsky A.V."/>
            <person name="Chupakov A.V."/>
            <person name="Kokryatskaya N.M."/>
            <person name="Pimenov N.V."/>
            <person name="Ravin N.V."/>
        </authorList>
    </citation>
    <scope>NUCLEOTIDE SEQUENCE [LARGE SCALE GENOMIC DNA]</scope>
</reference>
<protein>
    <recommendedName>
        <fullName evidence="4">Type II toxin-antitoxin system RelE/ParE family toxin</fullName>
    </recommendedName>
</protein>
<dbReference type="Gene3D" id="3.30.2310.20">
    <property type="entry name" value="RelE-like"/>
    <property type="match status" value="1"/>
</dbReference>
<dbReference type="Pfam" id="PF05016">
    <property type="entry name" value="ParE_toxin"/>
    <property type="match status" value="1"/>
</dbReference>
<dbReference type="AlphaFoldDB" id="A0A7D5XMJ2"/>
<evidence type="ECO:0008006" key="4">
    <source>
        <dbReference type="Google" id="ProtNLM"/>
    </source>
</evidence>
<dbReference type="InterPro" id="IPR035093">
    <property type="entry name" value="RelE/ParE_toxin_dom_sf"/>
</dbReference>
<evidence type="ECO:0000256" key="1">
    <source>
        <dbReference type="ARBA" id="ARBA00022649"/>
    </source>
</evidence>
<dbReference type="Proteomes" id="UP000510821">
    <property type="component" value="Chromosome"/>
</dbReference>
<dbReference type="EMBL" id="CP058998">
    <property type="protein sequence ID" value="QLJ53428.1"/>
    <property type="molecule type" value="Genomic_DNA"/>
</dbReference>
<name>A0A7D5XMJ2_FERL1</name>
<dbReference type="SUPFAM" id="SSF143011">
    <property type="entry name" value="RelE-like"/>
    <property type="match status" value="1"/>
</dbReference>
<evidence type="ECO:0000313" key="2">
    <source>
        <dbReference type="EMBL" id="QLJ53428.1"/>
    </source>
</evidence>
<dbReference type="KEGG" id="flt:Sv326_1253"/>
<keyword evidence="1" id="KW-1277">Toxin-antitoxin system</keyword>
<organism evidence="2 3">
    <name type="scientific">Fermentimicrarchaeum limneticum</name>
    <dbReference type="NCBI Taxonomy" id="2795018"/>
    <lineage>
        <taxon>Archaea</taxon>
        <taxon>Candidatus Micrarchaeota</taxon>
        <taxon>Candidatus Fermentimicrarchaeales</taxon>
        <taxon>Candidatus Fermentimicrarchaeaceae</taxon>
        <taxon>Candidatus Fermentimicrarchaeum</taxon>
    </lineage>
</organism>
<gene>
    <name evidence="2" type="ORF">Sv326_1253</name>
</gene>
<sequence>MSYRIQFTKTFADDVKGTDKALKLRVEKAIEKIKAEPTRFKRLHHHHNFFSVRIENFRLVYKVENEVVTLLFFRKRSDAYRKV</sequence>
<dbReference type="InterPro" id="IPR007712">
    <property type="entry name" value="RelE/ParE_toxin"/>
</dbReference>